<evidence type="ECO:0008006" key="3">
    <source>
        <dbReference type="Google" id="ProtNLM"/>
    </source>
</evidence>
<reference evidence="1" key="1">
    <citation type="submission" date="2017-02" db="EMBL/GenBank/DDBJ databases">
        <title>Genome of Microbulbifer agarilyticus GP101.</title>
        <authorList>
            <person name="Jung J."/>
            <person name="Bae S.S."/>
            <person name="Baek K."/>
        </authorList>
    </citation>
    <scope>NUCLEOTIDE SEQUENCE [LARGE SCALE GENOMIC DNA]</scope>
    <source>
        <strain evidence="1">GP101</strain>
    </source>
</reference>
<organism evidence="1 2">
    <name type="scientific">Microbulbifer agarilyticus</name>
    <dbReference type="NCBI Taxonomy" id="260552"/>
    <lineage>
        <taxon>Bacteria</taxon>
        <taxon>Pseudomonadati</taxon>
        <taxon>Pseudomonadota</taxon>
        <taxon>Gammaproteobacteria</taxon>
        <taxon>Cellvibrionales</taxon>
        <taxon>Microbulbiferaceae</taxon>
        <taxon>Microbulbifer</taxon>
    </lineage>
</organism>
<dbReference type="EMBL" id="CP019650">
    <property type="protein sequence ID" value="AQQ67343.1"/>
    <property type="molecule type" value="Genomic_DNA"/>
</dbReference>
<evidence type="ECO:0000313" key="2">
    <source>
        <dbReference type="Proteomes" id="UP000188219"/>
    </source>
</evidence>
<name>A0A1Q2M3P0_9GAMM</name>
<sequence length="310" mass="34472">MAGEYYLSRGDGKLIIFAAEGGAYVADTPSYGELLVGVDGFSYQDAMYIYNFDASGALVSVEDIYNLAFLINVDSEKAVINQGGEIIAQVNFGGESRVESVSYDSRDFSFSYQENGMLSQVVADELQVARFVYELSNLTEYYAADDQLITKWTYDSEWRAVSSEHANGQGKVVLVYNEDGTVTETNSLGRVTKYTFQDFDGLKRLVAVEGEQSANCQASHKSYSYFSNGMLQSKTDWEGNLTNYEYDDRGLEIKRIEAAGTAFAREVTSEWHSSFRVPVKISTSKEITEFEYDANGRLLARKVTPLGGSE</sequence>
<keyword evidence="2" id="KW-1185">Reference proteome</keyword>
<dbReference type="Gene3D" id="2.180.10.10">
    <property type="entry name" value="RHS repeat-associated core"/>
    <property type="match status" value="1"/>
</dbReference>
<dbReference type="AlphaFoldDB" id="A0A1Q2M3P0"/>
<accession>A0A1Q2M3P0</accession>
<proteinExistence type="predicted"/>
<gene>
    <name evidence="1" type="ORF">Mag101_06620</name>
</gene>
<evidence type="ECO:0000313" key="1">
    <source>
        <dbReference type="EMBL" id="AQQ67343.1"/>
    </source>
</evidence>
<protein>
    <recommendedName>
        <fullName evidence="3">Sugar-binding protein</fullName>
    </recommendedName>
</protein>
<dbReference type="KEGG" id="maga:Mag101_06620"/>
<dbReference type="Proteomes" id="UP000188219">
    <property type="component" value="Chromosome"/>
</dbReference>
<dbReference type="STRING" id="260552.Mag101_06620"/>